<accession>A0A1I0MWJ0</accession>
<dbReference type="RefSeq" id="WP_089667601.1">
    <property type="nucleotide sequence ID" value="NZ_FOJA01000001.1"/>
</dbReference>
<proteinExistence type="predicted"/>
<dbReference type="EMBL" id="FOJA01000001">
    <property type="protein sequence ID" value="SEV93159.1"/>
    <property type="molecule type" value="Genomic_DNA"/>
</dbReference>
<sequence>MSQAQFQYEVQDNVVIWDLSDWTGDPDEIADIKEQWVRAANKSHITATVTKIGGSLDLGSDTQSHIAEIWTDLAEGASLEKSAVVSDRIKAMAVQSNLDTGDFETGHFETVDEAVDWAQD</sequence>
<evidence type="ECO:0008006" key="3">
    <source>
        <dbReference type="Google" id="ProtNLM"/>
    </source>
</evidence>
<reference evidence="1 2" key="1">
    <citation type="submission" date="2016-10" db="EMBL/GenBank/DDBJ databases">
        <authorList>
            <person name="de Groot N.N."/>
        </authorList>
    </citation>
    <scope>NUCLEOTIDE SEQUENCE [LARGE SCALE GENOMIC DNA]</scope>
    <source>
        <strain evidence="1 2">CGMCC 1.5337</strain>
    </source>
</reference>
<organism evidence="1 2">
    <name type="scientific">Halobacterium jilantaiense</name>
    <dbReference type="NCBI Taxonomy" id="355548"/>
    <lineage>
        <taxon>Archaea</taxon>
        <taxon>Methanobacteriati</taxon>
        <taxon>Methanobacteriota</taxon>
        <taxon>Stenosarchaea group</taxon>
        <taxon>Halobacteria</taxon>
        <taxon>Halobacteriales</taxon>
        <taxon>Halobacteriaceae</taxon>
        <taxon>Halobacterium</taxon>
    </lineage>
</organism>
<protein>
    <recommendedName>
        <fullName evidence="3">SpoIIAA-like</fullName>
    </recommendedName>
</protein>
<name>A0A1I0MWJ0_9EURY</name>
<evidence type="ECO:0000313" key="1">
    <source>
        <dbReference type="EMBL" id="SEV93159.1"/>
    </source>
</evidence>
<keyword evidence="2" id="KW-1185">Reference proteome</keyword>
<dbReference type="OrthoDB" id="270772at2157"/>
<dbReference type="Proteomes" id="UP000198518">
    <property type="component" value="Unassembled WGS sequence"/>
</dbReference>
<gene>
    <name evidence="1" type="ORF">SAMN04487945_0432</name>
</gene>
<dbReference type="AlphaFoldDB" id="A0A1I0MWJ0"/>
<evidence type="ECO:0000313" key="2">
    <source>
        <dbReference type="Proteomes" id="UP000198518"/>
    </source>
</evidence>